<sequence length="209" mass="23165">MTMYIRRIDRFTANQAFNAFVFMVIGWVMLEGQLFKVGAGIRPQLIAMGIGGIICTIALRRCRVWWPDSVGDRSSAPLLRNIFNKRNLFSCAMLAGIGVLLGLNAKSDSCFLFALLIMALTFAPWSRIEFCRKHVFISITSLLLGAVASYVSMKGSSNVLTTLFNAWVLWTSGIAAVLSTYRKPHEMPKEVTGTPELDQRAAKDAAAHR</sequence>
<evidence type="ECO:0000256" key="1">
    <source>
        <dbReference type="SAM" id="MobiDB-lite"/>
    </source>
</evidence>
<feature type="transmembrane region" description="Helical" evidence="2">
    <location>
        <begin position="111"/>
        <end position="128"/>
    </location>
</feature>
<feature type="transmembrane region" description="Helical" evidence="2">
    <location>
        <begin position="135"/>
        <end position="153"/>
    </location>
</feature>
<evidence type="ECO:0000256" key="2">
    <source>
        <dbReference type="SAM" id="Phobius"/>
    </source>
</evidence>
<keyword evidence="2" id="KW-1133">Transmembrane helix</keyword>
<keyword evidence="4" id="KW-1185">Reference proteome</keyword>
<feature type="region of interest" description="Disordered" evidence="1">
    <location>
        <begin position="187"/>
        <end position="209"/>
    </location>
</feature>
<feature type="transmembrane region" description="Helical" evidence="2">
    <location>
        <begin position="41"/>
        <end position="59"/>
    </location>
</feature>
<proteinExistence type="predicted"/>
<organism evidence="3 4">
    <name type="scientific">Massilia norwichensis</name>
    <dbReference type="NCBI Taxonomy" id="1442366"/>
    <lineage>
        <taxon>Bacteria</taxon>
        <taxon>Pseudomonadati</taxon>
        <taxon>Pseudomonadota</taxon>
        <taxon>Betaproteobacteria</taxon>
        <taxon>Burkholderiales</taxon>
        <taxon>Oxalobacteraceae</taxon>
        <taxon>Telluria group</taxon>
        <taxon>Massilia</taxon>
    </lineage>
</organism>
<protein>
    <submittedName>
        <fullName evidence="3">Uncharacterized protein</fullName>
    </submittedName>
</protein>
<accession>A0ABT2A099</accession>
<keyword evidence="2" id="KW-0812">Transmembrane</keyword>
<dbReference type="Proteomes" id="UP001205560">
    <property type="component" value="Unassembled WGS sequence"/>
</dbReference>
<reference evidence="3 4" key="1">
    <citation type="submission" date="2022-08" db="EMBL/GenBank/DDBJ databases">
        <title>Reclassification of Massilia species as members of the genera Telluria, Duganella, Pseudoduganella, Mokoshia gen. nov. and Zemynaea gen. nov. using orthogonal and non-orthogonal genome-based approaches.</title>
        <authorList>
            <person name="Bowman J.P."/>
        </authorList>
    </citation>
    <scope>NUCLEOTIDE SEQUENCE [LARGE SCALE GENOMIC DNA]</scope>
    <source>
        <strain evidence="3 4">LMG 28164</strain>
    </source>
</reference>
<keyword evidence="2" id="KW-0472">Membrane</keyword>
<feature type="transmembrane region" description="Helical" evidence="2">
    <location>
        <begin position="159"/>
        <end position="181"/>
    </location>
</feature>
<evidence type="ECO:0000313" key="3">
    <source>
        <dbReference type="EMBL" id="MCS0587609.1"/>
    </source>
</evidence>
<comment type="caution">
    <text evidence="3">The sequence shown here is derived from an EMBL/GenBank/DDBJ whole genome shotgun (WGS) entry which is preliminary data.</text>
</comment>
<gene>
    <name evidence="3" type="ORF">NX782_00145</name>
</gene>
<evidence type="ECO:0000313" key="4">
    <source>
        <dbReference type="Proteomes" id="UP001205560"/>
    </source>
</evidence>
<dbReference type="RefSeq" id="WP_258843448.1">
    <property type="nucleotide sequence ID" value="NZ_JANUGX010000001.1"/>
</dbReference>
<feature type="transmembrane region" description="Helical" evidence="2">
    <location>
        <begin position="12"/>
        <end position="29"/>
    </location>
</feature>
<feature type="compositionally biased region" description="Basic and acidic residues" evidence="1">
    <location>
        <begin position="197"/>
        <end position="209"/>
    </location>
</feature>
<feature type="transmembrane region" description="Helical" evidence="2">
    <location>
        <begin position="88"/>
        <end position="105"/>
    </location>
</feature>
<dbReference type="EMBL" id="JANUGX010000001">
    <property type="protein sequence ID" value="MCS0587609.1"/>
    <property type="molecule type" value="Genomic_DNA"/>
</dbReference>
<name>A0ABT2A099_9BURK</name>